<dbReference type="PANTHER" id="PTHR38011:SF7">
    <property type="entry name" value="2,5-DIAMINO-6-RIBOSYLAMINO-4(3H)-PYRIMIDINONE 5'-PHOSPHATE REDUCTASE"/>
    <property type="match status" value="1"/>
</dbReference>
<evidence type="ECO:0000256" key="1">
    <source>
        <dbReference type="ARBA" id="ARBA00001947"/>
    </source>
</evidence>
<dbReference type="GO" id="GO:0008270">
    <property type="term" value="F:zinc ion binding"/>
    <property type="evidence" value="ECO:0007669"/>
    <property type="project" value="InterPro"/>
</dbReference>
<gene>
    <name evidence="12" type="ORF">MNBD_GAMMA23-1985</name>
</gene>
<dbReference type="InterPro" id="IPR050765">
    <property type="entry name" value="Riboflavin_Biosynth_HTPR"/>
</dbReference>
<comment type="cofactor">
    <cofactor evidence="1">
        <name>Zn(2+)</name>
        <dbReference type="ChEBI" id="CHEBI:29105"/>
    </cofactor>
</comment>
<name>A0A3B1A0H7_9ZZZZ</name>
<evidence type="ECO:0000256" key="9">
    <source>
        <dbReference type="ARBA" id="ARBA00023002"/>
    </source>
</evidence>
<dbReference type="GO" id="GO:0008835">
    <property type="term" value="F:diaminohydroxyphosphoribosylaminopyrimidine deaminase activity"/>
    <property type="evidence" value="ECO:0007669"/>
    <property type="project" value="UniProtKB-EC"/>
</dbReference>
<dbReference type="EC" id="1.1.1.193" evidence="12"/>
<keyword evidence="5" id="KW-0479">Metal-binding</keyword>
<dbReference type="Pfam" id="PF00383">
    <property type="entry name" value="dCMP_cyt_deam_1"/>
    <property type="match status" value="1"/>
</dbReference>
<dbReference type="PROSITE" id="PS00903">
    <property type="entry name" value="CYT_DCMP_DEAMINASES_1"/>
    <property type="match status" value="1"/>
</dbReference>
<dbReference type="UniPathway" id="UPA00275">
    <property type="reaction ID" value="UER00401"/>
</dbReference>
<dbReference type="InterPro" id="IPR011549">
    <property type="entry name" value="RibD_C"/>
</dbReference>
<keyword evidence="7" id="KW-0862">Zinc</keyword>
<keyword evidence="8" id="KW-0521">NADP</keyword>
<dbReference type="PANTHER" id="PTHR38011">
    <property type="entry name" value="DIHYDROFOLATE REDUCTASE FAMILY PROTEIN (AFU_ORTHOLOGUE AFUA_8G06820)"/>
    <property type="match status" value="1"/>
</dbReference>
<evidence type="ECO:0000256" key="7">
    <source>
        <dbReference type="ARBA" id="ARBA00022833"/>
    </source>
</evidence>
<dbReference type="InterPro" id="IPR024072">
    <property type="entry name" value="DHFR-like_dom_sf"/>
</dbReference>
<dbReference type="InterPro" id="IPR002734">
    <property type="entry name" value="RibDG_C"/>
</dbReference>
<dbReference type="EC" id="3.5.4.26" evidence="12"/>
<evidence type="ECO:0000256" key="8">
    <source>
        <dbReference type="ARBA" id="ARBA00022857"/>
    </source>
</evidence>
<reference evidence="12" key="1">
    <citation type="submission" date="2018-06" db="EMBL/GenBank/DDBJ databases">
        <authorList>
            <person name="Zhirakovskaya E."/>
        </authorList>
    </citation>
    <scope>NUCLEOTIDE SEQUENCE</scope>
</reference>
<dbReference type="PIRSF" id="PIRSF006769">
    <property type="entry name" value="RibD"/>
    <property type="match status" value="1"/>
</dbReference>
<evidence type="ECO:0000256" key="5">
    <source>
        <dbReference type="ARBA" id="ARBA00022723"/>
    </source>
</evidence>
<dbReference type="Pfam" id="PF01872">
    <property type="entry name" value="RibD_C"/>
    <property type="match status" value="1"/>
</dbReference>
<accession>A0A3B1A0H7</accession>
<keyword evidence="4" id="KW-0686">Riboflavin biosynthesis</keyword>
<evidence type="ECO:0000256" key="3">
    <source>
        <dbReference type="ARBA" id="ARBA00004910"/>
    </source>
</evidence>
<protein>
    <submittedName>
        <fullName evidence="12">Diaminohydroxyphosphoribosylaminopyrimidine deaminase / 5-amino-6-(5-phosphoribosylamino)uracil reductase</fullName>
        <ecNumber evidence="12">1.1.1.193</ecNumber>
        <ecNumber evidence="12">3.5.4.26</ecNumber>
    </submittedName>
</protein>
<dbReference type="EMBL" id="UOFT01000033">
    <property type="protein sequence ID" value="VAW93242.1"/>
    <property type="molecule type" value="Genomic_DNA"/>
</dbReference>
<evidence type="ECO:0000256" key="6">
    <source>
        <dbReference type="ARBA" id="ARBA00022801"/>
    </source>
</evidence>
<dbReference type="InterPro" id="IPR016193">
    <property type="entry name" value="Cytidine_deaminase-like"/>
</dbReference>
<dbReference type="NCBIfam" id="TIGR00326">
    <property type="entry name" value="eubact_ribD"/>
    <property type="match status" value="1"/>
</dbReference>
<evidence type="ECO:0000259" key="11">
    <source>
        <dbReference type="PROSITE" id="PS51747"/>
    </source>
</evidence>
<organism evidence="12">
    <name type="scientific">hydrothermal vent metagenome</name>
    <dbReference type="NCBI Taxonomy" id="652676"/>
    <lineage>
        <taxon>unclassified sequences</taxon>
        <taxon>metagenomes</taxon>
        <taxon>ecological metagenomes</taxon>
    </lineage>
</organism>
<dbReference type="InterPro" id="IPR004794">
    <property type="entry name" value="Eubact_RibD"/>
</dbReference>
<dbReference type="InterPro" id="IPR016192">
    <property type="entry name" value="APOBEC/CMP_deaminase_Zn-bd"/>
</dbReference>
<dbReference type="Gene3D" id="3.40.430.10">
    <property type="entry name" value="Dihydrofolate Reductase, subunit A"/>
    <property type="match status" value="1"/>
</dbReference>
<evidence type="ECO:0000256" key="2">
    <source>
        <dbReference type="ARBA" id="ARBA00004882"/>
    </source>
</evidence>
<keyword evidence="6 12" id="KW-0378">Hydrolase</keyword>
<evidence type="ECO:0000256" key="4">
    <source>
        <dbReference type="ARBA" id="ARBA00022619"/>
    </source>
</evidence>
<dbReference type="NCBIfam" id="TIGR00227">
    <property type="entry name" value="ribD_Cterm"/>
    <property type="match status" value="1"/>
</dbReference>
<dbReference type="SUPFAM" id="SSF53927">
    <property type="entry name" value="Cytidine deaminase-like"/>
    <property type="match status" value="1"/>
</dbReference>
<sequence>MPPFSAYDHEFMSRAIRLAKKGLNTAQPNPRVGCVITKNNMIVGEGWHKKAGEAHAEINALLQAGSEAKGATVYVTLEPCCHTGKTPPCTDSLIKAGVARVVAAMQDPHDKVAGQGFEKLKQAGIEVQTGLLEEQARLLNPGFIKRMQQGLPFVRVKMAMSVDGRTAMASGESKWITGEAARHDVHQWRARSSAMLTGIGTILHDDPSLTMRLGNPVLEHAGMHTDNLQPLRVILDSELKLSATAKVIQQRGDVLVFSNSTDELKITSLEKVGVKVMYIEKDTNGLDLQAILKYLASLQINEVMVEAGANLAGSFVTADLVDELIIYMAPVLMGNNARGLFNLPLIRQMSDKIQLNIKEIRQFGEDIRIIVTLS</sequence>
<keyword evidence="9 12" id="KW-0560">Oxidoreductase</keyword>
<evidence type="ECO:0000256" key="10">
    <source>
        <dbReference type="ARBA" id="ARBA00023268"/>
    </source>
</evidence>
<dbReference type="GO" id="GO:0009231">
    <property type="term" value="P:riboflavin biosynthetic process"/>
    <property type="evidence" value="ECO:0007669"/>
    <property type="project" value="UniProtKB-UniPathway"/>
</dbReference>
<proteinExistence type="predicted"/>
<evidence type="ECO:0000313" key="12">
    <source>
        <dbReference type="EMBL" id="VAW93242.1"/>
    </source>
</evidence>
<comment type="pathway">
    <text evidence="2">Cofactor biosynthesis; riboflavin biosynthesis; 5-amino-6-(D-ribitylamino)uracil from GTP: step 2/4.</text>
</comment>
<dbReference type="GO" id="GO:0050661">
    <property type="term" value="F:NADP binding"/>
    <property type="evidence" value="ECO:0007669"/>
    <property type="project" value="InterPro"/>
</dbReference>
<dbReference type="CDD" id="cd01284">
    <property type="entry name" value="Riboflavin_deaminase-reductase"/>
    <property type="match status" value="1"/>
</dbReference>
<dbReference type="FunFam" id="3.40.140.10:FF:000025">
    <property type="entry name" value="Riboflavin biosynthesis protein RibD"/>
    <property type="match status" value="1"/>
</dbReference>
<dbReference type="Gene3D" id="3.40.140.10">
    <property type="entry name" value="Cytidine Deaminase, domain 2"/>
    <property type="match status" value="1"/>
</dbReference>
<dbReference type="GO" id="GO:0008703">
    <property type="term" value="F:5-amino-6-(5-phosphoribosylamino)uracil reductase activity"/>
    <property type="evidence" value="ECO:0007669"/>
    <property type="project" value="UniProtKB-EC"/>
</dbReference>
<dbReference type="InterPro" id="IPR002125">
    <property type="entry name" value="CMP_dCMP_dom"/>
</dbReference>
<dbReference type="PROSITE" id="PS51747">
    <property type="entry name" value="CYT_DCMP_DEAMINASES_2"/>
    <property type="match status" value="1"/>
</dbReference>
<feature type="domain" description="CMP/dCMP-type deaminase" evidence="11">
    <location>
        <begin position="6"/>
        <end position="128"/>
    </location>
</feature>
<comment type="pathway">
    <text evidence="3">Cofactor biosynthesis; riboflavin biosynthesis; 5-amino-6-(D-ribitylamino)uracil from GTP: step 3/4.</text>
</comment>
<dbReference type="SUPFAM" id="SSF53597">
    <property type="entry name" value="Dihydrofolate reductase-like"/>
    <property type="match status" value="1"/>
</dbReference>
<keyword evidence="10" id="KW-0511">Multifunctional enzyme</keyword>
<dbReference type="AlphaFoldDB" id="A0A3B1A0H7"/>